<dbReference type="SMART" id="SM01217">
    <property type="entry name" value="Fn3_like"/>
    <property type="match status" value="1"/>
</dbReference>
<feature type="chain" id="PRO_5016367425" evidence="4">
    <location>
        <begin position="21"/>
        <end position="756"/>
    </location>
</feature>
<reference evidence="6 7" key="1">
    <citation type="submission" date="2018-05" db="EMBL/GenBank/DDBJ databases">
        <title>Genomic Encyclopedia of Archaeal and Bacterial Type Strains, Phase II (KMG-II): from individual species to whole genera.</title>
        <authorList>
            <person name="Goeker M."/>
        </authorList>
    </citation>
    <scope>NUCLEOTIDE SEQUENCE [LARGE SCALE GENOMIC DNA]</scope>
    <source>
        <strain evidence="6 7">DSM 23514</strain>
    </source>
</reference>
<dbReference type="Gene3D" id="3.20.20.300">
    <property type="entry name" value="Glycoside hydrolase, family 3, N-terminal domain"/>
    <property type="match status" value="1"/>
</dbReference>
<dbReference type="InterPro" id="IPR044993">
    <property type="entry name" value="BXL"/>
</dbReference>
<dbReference type="PANTHER" id="PTHR42721">
    <property type="entry name" value="SUGAR HYDROLASE-RELATED"/>
    <property type="match status" value="1"/>
</dbReference>
<evidence type="ECO:0000259" key="5">
    <source>
        <dbReference type="SMART" id="SM01217"/>
    </source>
</evidence>
<dbReference type="PROSITE" id="PS51257">
    <property type="entry name" value="PROKAR_LIPOPROTEIN"/>
    <property type="match status" value="1"/>
</dbReference>
<dbReference type="SUPFAM" id="SSF51445">
    <property type="entry name" value="(Trans)glycosidases"/>
    <property type="match status" value="1"/>
</dbReference>
<gene>
    <name evidence="6" type="ORF">LX92_02395</name>
</gene>
<dbReference type="InterPro" id="IPR036962">
    <property type="entry name" value="Glyco_hydro_3_N_sf"/>
</dbReference>
<dbReference type="Proteomes" id="UP000245667">
    <property type="component" value="Unassembled WGS sequence"/>
</dbReference>
<dbReference type="Pfam" id="PF00933">
    <property type="entry name" value="Glyco_hydro_3"/>
    <property type="match status" value="1"/>
</dbReference>
<evidence type="ECO:0000256" key="3">
    <source>
        <dbReference type="ARBA" id="ARBA00022801"/>
    </source>
</evidence>
<dbReference type="InterPro" id="IPR036881">
    <property type="entry name" value="Glyco_hydro_3_C_sf"/>
</dbReference>
<evidence type="ECO:0000313" key="6">
    <source>
        <dbReference type="EMBL" id="PWK23066.1"/>
    </source>
</evidence>
<dbReference type="InterPro" id="IPR026891">
    <property type="entry name" value="Fn3-like"/>
</dbReference>
<comment type="caution">
    <text evidence="6">The sequence shown here is derived from an EMBL/GenBank/DDBJ whole genome shotgun (WGS) entry which is preliminary data.</text>
</comment>
<dbReference type="InterPro" id="IPR002772">
    <property type="entry name" value="Glyco_hydro_3_C"/>
</dbReference>
<dbReference type="GO" id="GO:0031222">
    <property type="term" value="P:arabinan catabolic process"/>
    <property type="evidence" value="ECO:0007669"/>
    <property type="project" value="TreeGrafter"/>
</dbReference>
<name>A0A316DZ82_9FLAO</name>
<dbReference type="Gene3D" id="3.40.50.1700">
    <property type="entry name" value="Glycoside hydrolase family 3 C-terminal domain"/>
    <property type="match status" value="1"/>
</dbReference>
<dbReference type="Pfam" id="PF14310">
    <property type="entry name" value="Fn3-like"/>
    <property type="match status" value="1"/>
</dbReference>
<dbReference type="PRINTS" id="PR00133">
    <property type="entry name" value="GLHYDRLASE3"/>
</dbReference>
<dbReference type="InterPro" id="IPR001764">
    <property type="entry name" value="Glyco_hydro_3_N"/>
</dbReference>
<evidence type="ECO:0000256" key="4">
    <source>
        <dbReference type="SAM" id="SignalP"/>
    </source>
</evidence>
<keyword evidence="3" id="KW-0378">Hydrolase</keyword>
<comment type="similarity">
    <text evidence="1">Belongs to the glycosyl hydrolase 3 family.</text>
</comment>
<protein>
    <submittedName>
        <fullName evidence="6">Beta-glucosidase</fullName>
    </submittedName>
</protein>
<dbReference type="AlphaFoldDB" id="A0A316DZ82"/>
<dbReference type="PANTHER" id="PTHR42721:SF3">
    <property type="entry name" value="BETA-D-XYLOSIDASE 5-RELATED"/>
    <property type="match status" value="1"/>
</dbReference>
<organism evidence="6 7">
    <name type="scientific">Maribacter polysiphoniae</name>
    <dbReference type="NCBI Taxonomy" id="429344"/>
    <lineage>
        <taxon>Bacteria</taxon>
        <taxon>Pseudomonadati</taxon>
        <taxon>Bacteroidota</taxon>
        <taxon>Flavobacteriia</taxon>
        <taxon>Flavobacteriales</taxon>
        <taxon>Flavobacteriaceae</taxon>
        <taxon>Maribacter</taxon>
    </lineage>
</organism>
<feature type="signal peptide" evidence="4">
    <location>
        <begin position="1"/>
        <end position="20"/>
    </location>
</feature>
<dbReference type="InterPro" id="IPR013783">
    <property type="entry name" value="Ig-like_fold"/>
</dbReference>
<dbReference type="GO" id="GO:0045493">
    <property type="term" value="P:xylan catabolic process"/>
    <property type="evidence" value="ECO:0007669"/>
    <property type="project" value="InterPro"/>
</dbReference>
<dbReference type="InterPro" id="IPR017853">
    <property type="entry name" value="GH"/>
</dbReference>
<evidence type="ECO:0000313" key="7">
    <source>
        <dbReference type="Proteomes" id="UP000245667"/>
    </source>
</evidence>
<feature type="domain" description="Fibronectin type III-like" evidence="5">
    <location>
        <begin position="666"/>
        <end position="735"/>
    </location>
</feature>
<keyword evidence="2 4" id="KW-0732">Signal</keyword>
<dbReference type="Pfam" id="PF01915">
    <property type="entry name" value="Glyco_hydro_3_C"/>
    <property type="match status" value="1"/>
</dbReference>
<sequence>MKKRIVKTVFYALLILGMGACGNKKNDPSVTTPNLGVQQSDTLAFRNTSLSLDERVQDLLSRLTLEEKIGQMMNGTPEIKRLDIPAYDYWNEALHGVGRSTAATVFPQAIGLGATFDADLAYRVSSAISDEARAIYNATNEKGYNIQYNGLTFWTPNINIFRDPRWGRGQETYGEDPYLTAILGQAFVKGLQGDNPDYLKTAACAKHFAVHSGPEKMRHQFNAEVGPKDLWETYLPAFKALVDVDVEAVMCAYNSTNGEPCCSNNYLITDVLRNEWNFKGHVLTDCGALVDLYKQPNEGGHGRVKTPAEAAALAIKSGISLNCGSTYSSLGDAVKEGLITEADIDAQLAIVLKTRFKLGLFDPKGSNPYDNIPFDVVNSEAHRALSKEVAQKSMVLLKNNGVLPLRNDLSKYFVTGPNAASVEILLGNYYGVNPNMVTILEGISAAIRPTSQLQYRLGAMLNKPSINPINYATGHAGNSDVTIVVLGVSSQIEGEEGDSLDSNTAGDRLDYDLPENQIAYLRELRERADKNPEDKKPIVTVITSGSPINLQEVEALSDAVLFAWYPGEEGGTAVADILFGKISPSGRLPITFPKSLDQIPAFDDYSMKGRTYKYMDEDPMYPFGFGLSYTTFNYDGIKASSPSIAKTENLTVEVKVTNSGNVASDEVVQVYVSDMEATVAVPNFQLVRTKRITLAPGIATNLTFELTPEDFKIVHNDGSRSIESGEFNIYIGGSSPMKRSSELGAPTMDKTTITIN</sequence>
<dbReference type="EMBL" id="QGGQ01000005">
    <property type="protein sequence ID" value="PWK23066.1"/>
    <property type="molecule type" value="Genomic_DNA"/>
</dbReference>
<accession>A0A316DZ82</accession>
<proteinExistence type="inferred from homology"/>
<dbReference type="Gene3D" id="2.60.40.10">
    <property type="entry name" value="Immunoglobulins"/>
    <property type="match status" value="1"/>
</dbReference>
<evidence type="ECO:0000256" key="2">
    <source>
        <dbReference type="ARBA" id="ARBA00022729"/>
    </source>
</evidence>
<evidence type="ECO:0000256" key="1">
    <source>
        <dbReference type="ARBA" id="ARBA00005336"/>
    </source>
</evidence>
<dbReference type="RefSeq" id="WP_223308280.1">
    <property type="nucleotide sequence ID" value="NZ_JACWLN010000001.1"/>
</dbReference>
<dbReference type="SUPFAM" id="SSF52279">
    <property type="entry name" value="Beta-D-glucan exohydrolase, C-terminal domain"/>
    <property type="match status" value="1"/>
</dbReference>
<dbReference type="GO" id="GO:0009044">
    <property type="term" value="F:xylan 1,4-beta-xylosidase activity"/>
    <property type="evidence" value="ECO:0007669"/>
    <property type="project" value="InterPro"/>
</dbReference>
<dbReference type="GO" id="GO:0046556">
    <property type="term" value="F:alpha-L-arabinofuranosidase activity"/>
    <property type="evidence" value="ECO:0007669"/>
    <property type="project" value="TreeGrafter"/>
</dbReference>